<dbReference type="RefSeq" id="XP_002840498.1">
    <property type="nucleotide sequence ID" value="XM_002840452.1"/>
</dbReference>
<keyword evidence="2" id="KW-1185">Reference proteome</keyword>
<dbReference type="Proteomes" id="UP000006911">
    <property type="component" value="Unassembled WGS sequence"/>
</dbReference>
<dbReference type="STRING" id="656061.D5GJJ6"/>
<sequence length="224" mass="23639">MSFLQRAGTRPLVRSFQCHRKPQFIRPLSTLENNPHIYISPGPQGTHILTLLPTTPPNPRLSLGTTGVLPPTPNSFHTNPHFLTLLHETLRTHAHNCPEVQASAATYASPGGSSIFAARRTHGTAVSKGGSGAGGANLQGGVGGGGVGGWAHVYDLRNPPPFGRVGDPGDIIGSVGVDGNGRVVEGRYEACTAYRVVANEGILGLSGYLRGKLVERLEEEERKG</sequence>
<name>D5GJJ6_TUBMM</name>
<evidence type="ECO:0000313" key="2">
    <source>
        <dbReference type="Proteomes" id="UP000006911"/>
    </source>
</evidence>
<dbReference type="PANTHER" id="PTHR37331:SF1">
    <property type="entry name" value="YALI0F11671P"/>
    <property type="match status" value="1"/>
</dbReference>
<dbReference type="HOGENOM" id="CLU_080764_1_0_1"/>
<dbReference type="KEGG" id="tml:GSTUM_00009044001"/>
<dbReference type="PANTHER" id="PTHR37331">
    <property type="entry name" value="YALI0F11671P"/>
    <property type="match status" value="1"/>
</dbReference>
<dbReference type="eggNOG" id="ENOG502S8MB">
    <property type="taxonomic scope" value="Eukaryota"/>
</dbReference>
<dbReference type="GeneID" id="9182690"/>
<reference evidence="1 2" key="1">
    <citation type="journal article" date="2010" name="Nature">
        <title>Perigord black truffle genome uncovers evolutionary origins and mechanisms of symbiosis.</title>
        <authorList>
            <person name="Martin F."/>
            <person name="Kohler A."/>
            <person name="Murat C."/>
            <person name="Balestrini R."/>
            <person name="Coutinho P.M."/>
            <person name="Jaillon O."/>
            <person name="Montanini B."/>
            <person name="Morin E."/>
            <person name="Noel B."/>
            <person name="Percudani R."/>
            <person name="Porcel B."/>
            <person name="Rubini A."/>
            <person name="Amicucci A."/>
            <person name="Amselem J."/>
            <person name="Anthouard V."/>
            <person name="Arcioni S."/>
            <person name="Artiguenave F."/>
            <person name="Aury J.M."/>
            <person name="Ballario P."/>
            <person name="Bolchi A."/>
            <person name="Brenna A."/>
            <person name="Brun A."/>
            <person name="Buee M."/>
            <person name="Cantarel B."/>
            <person name="Chevalier G."/>
            <person name="Couloux A."/>
            <person name="Da Silva C."/>
            <person name="Denoeud F."/>
            <person name="Duplessis S."/>
            <person name="Ghignone S."/>
            <person name="Hilselberger B."/>
            <person name="Iotti M."/>
            <person name="Marcais B."/>
            <person name="Mello A."/>
            <person name="Miranda M."/>
            <person name="Pacioni G."/>
            <person name="Quesneville H."/>
            <person name="Riccioni C."/>
            <person name="Ruotolo R."/>
            <person name="Splivallo R."/>
            <person name="Stocchi V."/>
            <person name="Tisserant E."/>
            <person name="Viscomi A.R."/>
            <person name="Zambonelli A."/>
            <person name="Zampieri E."/>
            <person name="Henrissat B."/>
            <person name="Lebrun M.H."/>
            <person name="Paolocci F."/>
            <person name="Bonfante P."/>
            <person name="Ottonello S."/>
            <person name="Wincker P."/>
        </authorList>
    </citation>
    <scope>NUCLEOTIDE SEQUENCE [LARGE SCALE GENOMIC DNA]</scope>
    <source>
        <strain evidence="1 2">Mel28</strain>
    </source>
</reference>
<evidence type="ECO:0000313" key="1">
    <source>
        <dbReference type="EMBL" id="CAZ84689.1"/>
    </source>
</evidence>
<organism evidence="1 2">
    <name type="scientific">Tuber melanosporum (strain Mel28)</name>
    <name type="common">Perigord black truffle</name>
    <dbReference type="NCBI Taxonomy" id="656061"/>
    <lineage>
        <taxon>Eukaryota</taxon>
        <taxon>Fungi</taxon>
        <taxon>Dikarya</taxon>
        <taxon>Ascomycota</taxon>
        <taxon>Pezizomycotina</taxon>
        <taxon>Pezizomycetes</taxon>
        <taxon>Pezizales</taxon>
        <taxon>Tuberaceae</taxon>
        <taxon>Tuber</taxon>
    </lineage>
</organism>
<accession>D5GJJ6</accession>
<proteinExistence type="predicted"/>
<dbReference type="AlphaFoldDB" id="D5GJJ6"/>
<gene>
    <name evidence="1" type="ORF">GSTUM_00009044001</name>
</gene>
<dbReference type="InParanoid" id="D5GJJ6"/>
<dbReference type="EMBL" id="FN430332">
    <property type="protein sequence ID" value="CAZ84689.1"/>
    <property type="molecule type" value="Genomic_DNA"/>
</dbReference>
<protein>
    <submittedName>
        <fullName evidence="1">(Perigord truffle) hypothetical protein</fullName>
    </submittedName>
</protein>
<dbReference type="OMA" id="GWIHVSD"/>